<proteinExistence type="predicted"/>
<reference evidence="1 2" key="2">
    <citation type="submission" date="2024-11" db="EMBL/GenBank/DDBJ databases">
        <title>Using genomics to understand microbial adaptation to soil warming.</title>
        <authorList>
            <person name="Deangelis K.M. PhD."/>
        </authorList>
    </citation>
    <scope>NUCLEOTIDE SEQUENCE [LARGE SCALE GENOMIC DNA]</scope>
    <source>
        <strain evidence="1 2">GAS97</strain>
    </source>
</reference>
<name>A0ABW8N0V0_9BURK</name>
<dbReference type="RefSeq" id="WP_404659690.1">
    <property type="nucleotide sequence ID" value="NZ_JBIYEB010000046.1"/>
</dbReference>
<sequence>MPVRPTEFRLERLPNEPRIKAAPERKKYSLEQQIERAKTASEAVKAGHFYTLDELIDDE</sequence>
<dbReference type="Proteomes" id="UP001620514">
    <property type="component" value="Unassembled WGS sequence"/>
</dbReference>
<dbReference type="EMBL" id="JBIYDN010000049">
    <property type="protein sequence ID" value="MFK4448375.1"/>
    <property type="molecule type" value="Genomic_DNA"/>
</dbReference>
<accession>A0ABW8N0V0</accession>
<organism evidence="1 2">
    <name type="scientific">Caballeronia udeis</name>
    <dbReference type="NCBI Taxonomy" id="1232866"/>
    <lineage>
        <taxon>Bacteria</taxon>
        <taxon>Pseudomonadati</taxon>
        <taxon>Pseudomonadota</taxon>
        <taxon>Betaproteobacteria</taxon>
        <taxon>Burkholderiales</taxon>
        <taxon>Burkholderiaceae</taxon>
        <taxon>Caballeronia</taxon>
    </lineage>
</organism>
<reference evidence="1 2" key="1">
    <citation type="submission" date="2024-10" db="EMBL/GenBank/DDBJ databases">
        <authorList>
            <person name="Deangelis K."/>
            <person name="Huntemann M."/>
            <person name="Clum A."/>
            <person name="Wang J."/>
            <person name="Palaniappan K."/>
            <person name="Ritter S."/>
            <person name="Chen I.-M."/>
            <person name="Stamatis D."/>
            <person name="Reddy T."/>
            <person name="O'Malley R."/>
            <person name="Daum C."/>
            <person name="Ng V."/>
            <person name="Ivanova N."/>
            <person name="Kyrpides N."/>
            <person name="Woyke T."/>
        </authorList>
    </citation>
    <scope>NUCLEOTIDE SEQUENCE [LARGE SCALE GENOMIC DNA]</scope>
    <source>
        <strain evidence="1 2">GAS97</strain>
    </source>
</reference>
<gene>
    <name evidence="1" type="ORF">ABH943_008419</name>
</gene>
<evidence type="ECO:0000313" key="2">
    <source>
        <dbReference type="Proteomes" id="UP001620514"/>
    </source>
</evidence>
<keyword evidence="2" id="KW-1185">Reference proteome</keyword>
<protein>
    <submittedName>
        <fullName evidence="1">Quinolinate synthase</fullName>
    </submittedName>
</protein>
<comment type="caution">
    <text evidence="1">The sequence shown here is derived from an EMBL/GenBank/DDBJ whole genome shotgun (WGS) entry which is preliminary data.</text>
</comment>
<evidence type="ECO:0000313" key="1">
    <source>
        <dbReference type="EMBL" id="MFK4448375.1"/>
    </source>
</evidence>